<dbReference type="InterPro" id="IPR020449">
    <property type="entry name" value="Tscrpt_reg_AraC-type_HTH"/>
</dbReference>
<dbReference type="PANTHER" id="PTHR46796:SF6">
    <property type="entry name" value="ARAC SUBFAMILY"/>
    <property type="match status" value="1"/>
</dbReference>
<dbReference type="EMBL" id="FOCV01000017">
    <property type="protein sequence ID" value="SEO45069.1"/>
    <property type="molecule type" value="Genomic_DNA"/>
</dbReference>
<dbReference type="PRINTS" id="PR00032">
    <property type="entry name" value="HTHARAC"/>
</dbReference>
<reference evidence="6 8" key="1">
    <citation type="submission" date="2016-10" db="EMBL/GenBank/DDBJ databases">
        <authorList>
            <person name="Varghese N."/>
            <person name="Submissions S."/>
        </authorList>
    </citation>
    <scope>NUCLEOTIDE SEQUENCE [LARGE SCALE GENOMIC DNA]</scope>
    <source>
        <strain evidence="6 8">CGMCC 1.7071</strain>
    </source>
</reference>
<dbReference type="InterPro" id="IPR050204">
    <property type="entry name" value="AraC_XylS_family_regulators"/>
</dbReference>
<evidence type="ECO:0000256" key="3">
    <source>
        <dbReference type="ARBA" id="ARBA00023163"/>
    </source>
</evidence>
<evidence type="ECO:0000256" key="1">
    <source>
        <dbReference type="ARBA" id="ARBA00023015"/>
    </source>
</evidence>
<dbReference type="STRING" id="501024.RTCCBAU85039_3539"/>
<dbReference type="OrthoDB" id="8004517at2"/>
<gene>
    <name evidence="5" type="primary">feaR</name>
    <name evidence="5" type="ORF">RTCCBAU85039_3539</name>
    <name evidence="6" type="ORF">SAMN05216228_1017100</name>
</gene>
<dbReference type="Proteomes" id="UP000183063">
    <property type="component" value="Unassembled WGS sequence"/>
</dbReference>
<feature type="domain" description="HTH araC/xylS-type" evidence="4">
    <location>
        <begin position="251"/>
        <end position="350"/>
    </location>
</feature>
<dbReference type="SUPFAM" id="SSF46689">
    <property type="entry name" value="Homeodomain-like"/>
    <property type="match status" value="1"/>
</dbReference>
<reference evidence="7" key="3">
    <citation type="submission" date="2016-10" db="EMBL/GenBank/DDBJ databases">
        <authorList>
            <person name="Wibberg D."/>
        </authorList>
    </citation>
    <scope>NUCLEOTIDE SEQUENCE [LARGE SCALE GENOMIC DNA]</scope>
</reference>
<proteinExistence type="predicted"/>
<dbReference type="InterPro" id="IPR009057">
    <property type="entry name" value="Homeodomain-like_sf"/>
</dbReference>
<evidence type="ECO:0000313" key="5">
    <source>
        <dbReference type="EMBL" id="SEH99028.1"/>
    </source>
</evidence>
<name>A0A1H8PST7_9HYPH</name>
<dbReference type="GO" id="GO:0003700">
    <property type="term" value="F:DNA-binding transcription factor activity"/>
    <property type="evidence" value="ECO:0007669"/>
    <property type="project" value="InterPro"/>
</dbReference>
<evidence type="ECO:0000259" key="4">
    <source>
        <dbReference type="PROSITE" id="PS01124"/>
    </source>
</evidence>
<dbReference type="PROSITE" id="PS01124">
    <property type="entry name" value="HTH_ARAC_FAMILY_2"/>
    <property type="match status" value="1"/>
</dbReference>
<dbReference type="SMART" id="SM00342">
    <property type="entry name" value="HTH_ARAC"/>
    <property type="match status" value="1"/>
</dbReference>
<dbReference type="PANTHER" id="PTHR46796">
    <property type="entry name" value="HTH-TYPE TRANSCRIPTIONAL ACTIVATOR RHAS-RELATED"/>
    <property type="match status" value="1"/>
</dbReference>
<evidence type="ECO:0000256" key="2">
    <source>
        <dbReference type="ARBA" id="ARBA00023125"/>
    </source>
</evidence>
<keyword evidence="8" id="KW-1185">Reference proteome</keyword>
<evidence type="ECO:0000313" key="6">
    <source>
        <dbReference type="EMBL" id="SEO45069.1"/>
    </source>
</evidence>
<dbReference type="Gene3D" id="1.10.10.60">
    <property type="entry name" value="Homeodomain-like"/>
    <property type="match status" value="1"/>
</dbReference>
<dbReference type="RefSeq" id="WP_072377214.1">
    <property type="nucleotide sequence ID" value="NZ_FNXB01000017.1"/>
</dbReference>
<protein>
    <submittedName>
        <fullName evidence="5">Transcriptional activator FeaR</fullName>
    </submittedName>
    <submittedName>
        <fullName evidence="6">Transcriptional regulator, AraC family</fullName>
    </submittedName>
</protein>
<dbReference type="GO" id="GO:0043565">
    <property type="term" value="F:sequence-specific DNA binding"/>
    <property type="evidence" value="ECO:0007669"/>
    <property type="project" value="InterPro"/>
</dbReference>
<dbReference type="Proteomes" id="UP000198939">
    <property type="component" value="Unassembled WGS sequence"/>
</dbReference>
<keyword evidence="1" id="KW-0805">Transcription regulation</keyword>
<evidence type="ECO:0000313" key="7">
    <source>
        <dbReference type="Proteomes" id="UP000183063"/>
    </source>
</evidence>
<accession>A0A1H8PST7</accession>
<sequence length="379" mass="41495">MRTEGGIAPVRLLARKLEDENLASPNLEADDAVSVDARASFLPSFEFSTSGLPRPDQFAAWHNSFEPMLELADIDPTTAAFNGRQKLWDLGSLVLAQISTDSLAFSSLPGHLRRDPVDHWTMTILLSGKIRTDAARNAFTAGPGEVQIHSLGRSFTGVVDKSEMLVLFVPRDLSLETAATLGSAEFSTLGTGMGRLFSDYLIDVANRLPMLAQADLPGLAAATRAMILACVSPSADHIEAAEGPIANVLLERARQFVHNRLLDPKLGSELVRRELGISRTRLYNLFEPFGGVMHYIQHRRLLSAYAALTDPNDRRLIFQIAEERGFSDGAEFGRAFKRAFGYSPSEVRNRGGGGIPVRPDLEDCPSEKRLGVLLRRLQG</sequence>
<dbReference type="AlphaFoldDB" id="A0A1H8PST7"/>
<dbReference type="InterPro" id="IPR018060">
    <property type="entry name" value="HTH_AraC"/>
</dbReference>
<dbReference type="EMBL" id="FNXB01000017">
    <property type="protein sequence ID" value="SEH99028.1"/>
    <property type="molecule type" value="Genomic_DNA"/>
</dbReference>
<keyword evidence="2" id="KW-0238">DNA-binding</keyword>
<keyword evidence="3" id="KW-0804">Transcription</keyword>
<reference evidence="5" key="2">
    <citation type="submission" date="2016-10" db="EMBL/GenBank/DDBJ databases">
        <authorList>
            <person name="de Groot N.N."/>
        </authorList>
    </citation>
    <scope>NUCLEOTIDE SEQUENCE [LARGE SCALE GENOMIC DNA]</scope>
    <source>
        <strain evidence="5">CCBAU85039</strain>
    </source>
</reference>
<dbReference type="Pfam" id="PF12833">
    <property type="entry name" value="HTH_18"/>
    <property type="match status" value="1"/>
</dbReference>
<organism evidence="5 7">
    <name type="scientific">Rhizobium tibeticum</name>
    <dbReference type="NCBI Taxonomy" id="501024"/>
    <lineage>
        <taxon>Bacteria</taxon>
        <taxon>Pseudomonadati</taxon>
        <taxon>Pseudomonadota</taxon>
        <taxon>Alphaproteobacteria</taxon>
        <taxon>Hyphomicrobiales</taxon>
        <taxon>Rhizobiaceae</taxon>
        <taxon>Rhizobium/Agrobacterium group</taxon>
        <taxon>Rhizobium</taxon>
    </lineage>
</organism>
<evidence type="ECO:0000313" key="8">
    <source>
        <dbReference type="Proteomes" id="UP000198939"/>
    </source>
</evidence>